<keyword evidence="8" id="KW-1185">Reference proteome</keyword>
<dbReference type="Pfam" id="PF13639">
    <property type="entry name" value="zf-RING_2"/>
    <property type="match status" value="1"/>
</dbReference>
<proteinExistence type="predicted"/>
<organism evidence="7 8">
    <name type="scientific">Cylindrotheca closterium</name>
    <dbReference type="NCBI Taxonomy" id="2856"/>
    <lineage>
        <taxon>Eukaryota</taxon>
        <taxon>Sar</taxon>
        <taxon>Stramenopiles</taxon>
        <taxon>Ochrophyta</taxon>
        <taxon>Bacillariophyta</taxon>
        <taxon>Bacillariophyceae</taxon>
        <taxon>Bacillariophycidae</taxon>
        <taxon>Bacillariales</taxon>
        <taxon>Bacillariaceae</taxon>
        <taxon>Cylindrotheca</taxon>
    </lineage>
</organism>
<sequence length="183" mass="20006">MSEWGDNIIRNKQSLVLWGSVTVIAIIRYAYDSRCGGRRQVEVPLNPEEAEAQSRNKAAEESLINLLVETLEVFEAPIKAKNGEIAEQEAPVGDIEEGEDSNGDSNEKEVQTFSNGCAICLEEFEEGDRIVHSVTTKGCPHIFHEECLKEVIAASASKGIYSVPCPCCRQTFVETGSSPEVSA</sequence>
<dbReference type="Gene3D" id="3.30.40.10">
    <property type="entry name" value="Zinc/RING finger domain, C3HC4 (zinc finger)"/>
    <property type="match status" value="1"/>
</dbReference>
<dbReference type="PANTHER" id="PTHR45798">
    <property type="entry name" value="RING-H2 FINGER PROTEIN ATL61-RELATED-RELATED"/>
    <property type="match status" value="1"/>
</dbReference>
<dbReference type="AlphaFoldDB" id="A0AAD2CSN0"/>
<dbReference type="PANTHER" id="PTHR45798:SF97">
    <property type="entry name" value="ALCOHOL-SENSITIVE RING FINGER PROTEIN 1"/>
    <property type="match status" value="1"/>
</dbReference>
<feature type="domain" description="RING-type" evidence="6">
    <location>
        <begin position="117"/>
        <end position="169"/>
    </location>
</feature>
<feature type="region of interest" description="Disordered" evidence="5">
    <location>
        <begin position="85"/>
        <end position="109"/>
    </location>
</feature>
<dbReference type="GO" id="GO:0008270">
    <property type="term" value="F:zinc ion binding"/>
    <property type="evidence" value="ECO:0007669"/>
    <property type="project" value="UniProtKB-KW"/>
</dbReference>
<keyword evidence="2 4" id="KW-0863">Zinc-finger</keyword>
<dbReference type="EMBL" id="CAKOGP040001335">
    <property type="protein sequence ID" value="CAJ1945182.1"/>
    <property type="molecule type" value="Genomic_DNA"/>
</dbReference>
<protein>
    <recommendedName>
        <fullName evidence="6">RING-type domain-containing protein</fullName>
    </recommendedName>
</protein>
<evidence type="ECO:0000256" key="1">
    <source>
        <dbReference type="ARBA" id="ARBA00022723"/>
    </source>
</evidence>
<dbReference type="SMART" id="SM00184">
    <property type="entry name" value="RING"/>
    <property type="match status" value="1"/>
</dbReference>
<evidence type="ECO:0000256" key="4">
    <source>
        <dbReference type="PROSITE-ProRule" id="PRU00175"/>
    </source>
</evidence>
<name>A0AAD2CSN0_9STRA</name>
<evidence type="ECO:0000313" key="7">
    <source>
        <dbReference type="EMBL" id="CAJ1945182.1"/>
    </source>
</evidence>
<comment type="caution">
    <text evidence="7">The sequence shown here is derived from an EMBL/GenBank/DDBJ whole genome shotgun (WGS) entry which is preliminary data.</text>
</comment>
<dbReference type="InterPro" id="IPR052788">
    <property type="entry name" value="RING-type_E3_ligase_ATL"/>
</dbReference>
<reference evidence="7" key="1">
    <citation type="submission" date="2023-08" db="EMBL/GenBank/DDBJ databases">
        <authorList>
            <person name="Audoor S."/>
            <person name="Bilcke G."/>
        </authorList>
    </citation>
    <scope>NUCLEOTIDE SEQUENCE</scope>
</reference>
<gene>
    <name evidence="7" type="ORF">CYCCA115_LOCUS9326</name>
</gene>
<dbReference type="InterPro" id="IPR001841">
    <property type="entry name" value="Znf_RING"/>
</dbReference>
<evidence type="ECO:0000259" key="6">
    <source>
        <dbReference type="PROSITE" id="PS50089"/>
    </source>
</evidence>
<dbReference type="Proteomes" id="UP001295423">
    <property type="component" value="Unassembled WGS sequence"/>
</dbReference>
<keyword evidence="1" id="KW-0479">Metal-binding</keyword>
<dbReference type="SUPFAM" id="SSF57850">
    <property type="entry name" value="RING/U-box"/>
    <property type="match status" value="1"/>
</dbReference>
<accession>A0AAD2CSN0</accession>
<keyword evidence="3" id="KW-0862">Zinc</keyword>
<evidence type="ECO:0000313" key="8">
    <source>
        <dbReference type="Proteomes" id="UP001295423"/>
    </source>
</evidence>
<dbReference type="CDD" id="cd16448">
    <property type="entry name" value="RING-H2"/>
    <property type="match status" value="1"/>
</dbReference>
<evidence type="ECO:0000256" key="5">
    <source>
        <dbReference type="SAM" id="MobiDB-lite"/>
    </source>
</evidence>
<dbReference type="InterPro" id="IPR013083">
    <property type="entry name" value="Znf_RING/FYVE/PHD"/>
</dbReference>
<evidence type="ECO:0000256" key="3">
    <source>
        <dbReference type="ARBA" id="ARBA00022833"/>
    </source>
</evidence>
<evidence type="ECO:0000256" key="2">
    <source>
        <dbReference type="ARBA" id="ARBA00022771"/>
    </source>
</evidence>
<dbReference type="PROSITE" id="PS50089">
    <property type="entry name" value="ZF_RING_2"/>
    <property type="match status" value="1"/>
</dbReference>